<accession>A0A7W8QTD3</accession>
<dbReference type="RefSeq" id="WP_184399572.1">
    <property type="nucleotide sequence ID" value="NZ_BAAAJD010000169.1"/>
</dbReference>
<dbReference type="EMBL" id="JACHDB010000002">
    <property type="protein sequence ID" value="MBB5436220.1"/>
    <property type="molecule type" value="Genomic_DNA"/>
</dbReference>
<feature type="transmembrane region" description="Helical" evidence="1">
    <location>
        <begin position="72"/>
        <end position="97"/>
    </location>
</feature>
<gene>
    <name evidence="2" type="ORF">HDA36_006368</name>
</gene>
<comment type="caution">
    <text evidence="2">The sequence shown here is derived from an EMBL/GenBank/DDBJ whole genome shotgun (WGS) entry which is preliminary data.</text>
</comment>
<sequence>MRKRFSTRLLMTCAALGVATGVLLIPAYLVMTVLMTAAPLVVLALQGAWFLPPMLALALLRTPGAGALTSTIAGLACVPFTGYGWAAVGMGLMWGAIAELPFLLTLYRVWRAWLFVAGAAVIGAAAGVPTYTGYGIDQMAPLTQAAAIAMMPLTTAVFTVLALVLAKGLAKAGVAAGTGRDDTAEAV</sequence>
<proteinExistence type="predicted"/>
<feature type="transmembrane region" description="Helical" evidence="1">
    <location>
        <begin position="109"/>
        <end position="134"/>
    </location>
</feature>
<reference evidence="2 3" key="1">
    <citation type="submission" date="2020-08" db="EMBL/GenBank/DDBJ databases">
        <title>Sequencing the genomes of 1000 actinobacteria strains.</title>
        <authorList>
            <person name="Klenk H.-P."/>
        </authorList>
    </citation>
    <scope>NUCLEOTIDE SEQUENCE [LARGE SCALE GENOMIC DNA]</scope>
    <source>
        <strain evidence="2 3">DSM 44551</strain>
    </source>
</reference>
<dbReference type="Pfam" id="PF09819">
    <property type="entry name" value="ABC_cobalt"/>
    <property type="match status" value="1"/>
</dbReference>
<keyword evidence="1" id="KW-0472">Membrane</keyword>
<name>A0A7W8QTD3_9ACTN</name>
<feature type="transmembrane region" description="Helical" evidence="1">
    <location>
        <begin position="9"/>
        <end position="31"/>
    </location>
</feature>
<evidence type="ECO:0000256" key="1">
    <source>
        <dbReference type="SAM" id="Phobius"/>
    </source>
</evidence>
<feature type="transmembrane region" description="Helical" evidence="1">
    <location>
        <begin position="146"/>
        <end position="166"/>
    </location>
</feature>
<keyword evidence="3" id="KW-1185">Reference proteome</keyword>
<dbReference type="Proteomes" id="UP000572635">
    <property type="component" value="Unassembled WGS sequence"/>
</dbReference>
<organism evidence="2 3">
    <name type="scientific">Nocardiopsis composta</name>
    <dbReference type="NCBI Taxonomy" id="157465"/>
    <lineage>
        <taxon>Bacteria</taxon>
        <taxon>Bacillati</taxon>
        <taxon>Actinomycetota</taxon>
        <taxon>Actinomycetes</taxon>
        <taxon>Streptosporangiales</taxon>
        <taxon>Nocardiopsidaceae</taxon>
        <taxon>Nocardiopsis</taxon>
    </lineage>
</organism>
<dbReference type="InterPro" id="IPR017195">
    <property type="entry name" value="ABC_thiamin-permease_prd"/>
</dbReference>
<dbReference type="AlphaFoldDB" id="A0A7W8QTD3"/>
<protein>
    <submittedName>
        <fullName evidence="2">Energy-coupling factor transport system substrate-specific component</fullName>
    </submittedName>
</protein>
<keyword evidence="1" id="KW-0812">Transmembrane</keyword>
<keyword evidence="1" id="KW-1133">Transmembrane helix</keyword>
<evidence type="ECO:0000313" key="2">
    <source>
        <dbReference type="EMBL" id="MBB5436220.1"/>
    </source>
</evidence>
<evidence type="ECO:0000313" key="3">
    <source>
        <dbReference type="Proteomes" id="UP000572635"/>
    </source>
</evidence>
<feature type="transmembrane region" description="Helical" evidence="1">
    <location>
        <begin position="37"/>
        <end position="60"/>
    </location>
</feature>